<dbReference type="GO" id="GO:0003684">
    <property type="term" value="F:damaged DNA binding"/>
    <property type="evidence" value="ECO:0007669"/>
    <property type="project" value="InterPro"/>
</dbReference>
<organism evidence="3 4">
    <name type="scientific">Ananas comosus</name>
    <name type="common">Pineapple</name>
    <name type="synonym">Ananas ananas</name>
    <dbReference type="NCBI Taxonomy" id="4615"/>
    <lineage>
        <taxon>Eukaryota</taxon>
        <taxon>Viridiplantae</taxon>
        <taxon>Streptophyta</taxon>
        <taxon>Embryophyta</taxon>
        <taxon>Tracheophyta</taxon>
        <taxon>Spermatophyta</taxon>
        <taxon>Magnoliopsida</taxon>
        <taxon>Liliopsida</taxon>
        <taxon>Poales</taxon>
        <taxon>Bromeliaceae</taxon>
        <taxon>Bromelioideae</taxon>
        <taxon>Ananas</taxon>
    </lineage>
</organism>
<dbReference type="InterPro" id="IPR016024">
    <property type="entry name" value="ARM-type_fold"/>
</dbReference>
<feature type="region of interest" description="Disordered" evidence="1">
    <location>
        <begin position="228"/>
        <end position="248"/>
    </location>
</feature>
<dbReference type="SUPFAM" id="SSF49785">
    <property type="entry name" value="Galactose-binding domain-like"/>
    <property type="match status" value="1"/>
</dbReference>
<sequence>MEMELEPRVRPLPYKVKATSRESPTQKASHVLDSDLRTHWSTATNTKEWILLELDEACLLSQIRIYNKSVLEWEITVGLRYKPEAFVKVRPRCEAPRRDMMYPMNYTPCRYVRIYCLRGNPIAIFSIQLIGVPVPGLEPEFQPVVNYLLPHIVSHKQDADDMHLQLLQDIAKRLVVFLPYLEADLTSFADAAESKIRFLAMLVGPFYPVLRLVIEREATKMQLNPADLDASRNNQTSNPTVSSNFVAQPRRSRSPSFIQPASGSIAFRYDAVFVVLRKAYNDTHLGIVCRRLSRILQSLMEPKESFDESVPYGDSTLCSISEEIAKNEATSNVHLSDFSCLFGEVFRIVEIHYDAAYLNLLDTAAVEEGILHVLYASASQPTLCSKLADSNSDVWSILPLVQALLPALRPLSSSSTDQVDDSFCQWKHPSAQYALSQIVKMTSSSVYQPLIHACAGYLSSYSPSHAKAACVLIDLCSGPLSPWISTIILKVDLTIELLEDLLSVIQGNRQSITRSRAALKYVILAISGHMDDVLAEYKEVKHKLLFLLEMLEPFLDPAITAVKNTIAFGDHSAVFLEKQERACAIALNIIRKAVKKHPVLPSLESEWRRGSIASSVLLSILDPYMPLPPDVDICKSSTSKVDEESFTANVPPSSIYFSNDVDGKMDTSEGNMFEESNLLFVSAELKQSMLLSFANINSINSSDKISPESSHSTSEGKPLKERISAGIFRLDNVFSADYHNTLADYLQLSNVHDCESRALEFQRLALDLCSQHDSTLEGHNAGIDALLLAAECYVNPFFIKSFRQNTKLINQIDSIRSKLIQETDVLELDRKFPRKNDLAPVAHSEEKRDKTVLEILLQAAKLDGEYQKRTYAGEPYPDDDEENNRFIEISLPDLEFADAVTLVRKNQALLSRFIIRQLQREEHSSLEILLQSLLFLLESATELYSHAENVIDIILHSAENLNRQLMSLYHEMKAGNVQLDLEKLHGVRRRWVLLQKLVLASSGDNEGMNSLGIRKNGVRFRSLVPPSSWIAKISYFSNCACPLPRLLGWMAVSRYAKEYLNERLFLASDFSQLTLLLSIFADELVLIGKIVKQKVMAKKMEPFENRSFLQDKKDLEHSDPLDSEPSFQVLHPYLHFYFPSIIKQFGSFADNILEAVGLQLKCLPSNAVPDVLCWFSEMCLWPYSGNPKGHSSVASAGDCLKACTAVNAKGIVLYVLESIVARHMEAIVPEMPRVAKILVSLCRASYTDVAFLESVLSLLRPLISYFLRKVGDNERLLTNVSLYQDFELSSFEELFDIISCREESEDASRQKSIRLSLVIFILGSLFPDFSFSKKIEILKSLLGWVDFTTSEPTSSFYDYLSAFLKVMDSCEAVLVQYLTSLGFDIPIDRILLSEESSSGQRVVKSTEDLGSDKPDSGLSIREIDCLSALDIKEFYVGIGKLISQLIPAIEVSWKLHYQLALRLSFSIAKCELLSRCLYAISETSTYFNVQDVRANSKCDFGDLKSEYCTSALEGLVGVISTSQQNQCWLVSSAMLEYLLKLPEGISLGRVLSSICFVIKYCCLHAPRISWRLQTDKWLSLLLVRGVSCLENGETSLADLFHTMLNHPEPEQRSIALGQLGRIAKLSSDFDTVTESCRVNQNSIESVISVLVSKTWNIVVTLALSDTSVLLRTQAMALLSDYAPFTDRNHLQSFLVSSDTILQGMGKLNHTIEEGYLTQLSLILLANACLYSPAEDISLIPDSVWRNLESMGVSRAVMGGLDDVEKLLCQALCRLRTDSVGAKSAISEALSSTSTEKPRDPDFESTRESILEVLSSLSSVKSYFDYFSRRIDGESQELEEAEIEMELLQKEKVLEEIPEYPREDALQFSYIRDYKDDNKTNDRLRQIKDNIRSLERSKLKEEIIARRQKKLLIRHARQKYLEEATSREMELLQELDRERTSETEREIGRQRQLEVERGKTRELQFNVDMEREKQTQRELQRELEQVESGVRSSRREISSTQNSRPRERYRERENARSGQQQEGSLRASSRDREAGTSQLVAHGPTTPTIVLAGSRSFSGHIPTILQSRDRAADERGTTYEESVEGSRDSGDGSSIGDPELGSAFDGLVPRHGSRGSRSRQVVERREREGRREGKWERKHS</sequence>
<dbReference type="InterPro" id="IPR008979">
    <property type="entry name" value="Galactose-bd-like_sf"/>
</dbReference>
<gene>
    <name evidence="4" type="primary">LOC109714019</name>
</gene>
<feature type="compositionally biased region" description="Polar residues" evidence="1">
    <location>
        <begin position="2015"/>
        <end position="2026"/>
    </location>
</feature>
<dbReference type="Proteomes" id="UP000515123">
    <property type="component" value="Linkage group 8"/>
</dbReference>
<dbReference type="SUPFAM" id="SSF48371">
    <property type="entry name" value="ARM repeat"/>
    <property type="match status" value="1"/>
</dbReference>
<accession>A0A6P5FCL4</accession>
<feature type="compositionally biased region" description="Polar residues" evidence="1">
    <location>
        <begin position="231"/>
        <end position="246"/>
    </location>
</feature>
<feature type="compositionally biased region" description="Basic and acidic residues" evidence="1">
    <location>
        <begin position="2066"/>
        <end position="2089"/>
    </location>
</feature>
<dbReference type="GO" id="GO:0005634">
    <property type="term" value="C:nucleus"/>
    <property type="evidence" value="ECO:0007669"/>
    <property type="project" value="InterPro"/>
</dbReference>
<feature type="compositionally biased region" description="Basic and acidic residues" evidence="1">
    <location>
        <begin position="1933"/>
        <end position="1983"/>
    </location>
</feature>
<feature type="region of interest" description="Disordered" evidence="1">
    <location>
        <begin position="1933"/>
        <end position="2139"/>
    </location>
</feature>
<dbReference type="GO" id="GO:0000012">
    <property type="term" value="P:single strand break repair"/>
    <property type="evidence" value="ECO:0007669"/>
    <property type="project" value="InterPro"/>
</dbReference>
<evidence type="ECO:0000259" key="2">
    <source>
        <dbReference type="Pfam" id="PF01834"/>
    </source>
</evidence>
<evidence type="ECO:0000256" key="1">
    <source>
        <dbReference type="SAM" id="MobiDB-lite"/>
    </source>
</evidence>
<feature type="compositionally biased region" description="Basic and acidic residues" evidence="1">
    <location>
        <begin position="2119"/>
        <end position="2139"/>
    </location>
</feature>
<dbReference type="Gene3D" id="2.60.120.260">
    <property type="entry name" value="Galactose-binding domain-like"/>
    <property type="match status" value="1"/>
</dbReference>
<dbReference type="InterPro" id="IPR002706">
    <property type="entry name" value="Xrcc1_N"/>
</dbReference>
<dbReference type="GeneID" id="109714019"/>
<dbReference type="Pfam" id="PF01834">
    <property type="entry name" value="XRCC1_N"/>
    <property type="match status" value="1"/>
</dbReference>
<reference evidence="4" key="2">
    <citation type="submission" date="2025-08" db="UniProtKB">
        <authorList>
            <consortium name="RefSeq"/>
        </authorList>
    </citation>
    <scope>IDENTIFICATION</scope>
    <source>
        <tissue evidence="4">Leaf</tissue>
    </source>
</reference>
<reference evidence="3" key="1">
    <citation type="journal article" date="2015" name="Nat. Genet.">
        <title>The pineapple genome and the evolution of CAM photosynthesis.</title>
        <authorList>
            <person name="Ming R."/>
            <person name="VanBuren R."/>
            <person name="Wai C.M."/>
            <person name="Tang H."/>
            <person name="Schatz M.C."/>
            <person name="Bowers J.E."/>
            <person name="Lyons E."/>
            <person name="Wang M.L."/>
            <person name="Chen J."/>
            <person name="Biggers E."/>
            <person name="Zhang J."/>
            <person name="Huang L."/>
            <person name="Zhang L."/>
            <person name="Miao W."/>
            <person name="Zhang J."/>
            <person name="Ye Z."/>
            <person name="Miao C."/>
            <person name="Lin Z."/>
            <person name="Wang H."/>
            <person name="Zhou H."/>
            <person name="Yim W.C."/>
            <person name="Priest H.D."/>
            <person name="Zheng C."/>
            <person name="Woodhouse M."/>
            <person name="Edger P.P."/>
            <person name="Guyot R."/>
            <person name="Guo H.B."/>
            <person name="Guo H."/>
            <person name="Zheng G."/>
            <person name="Singh R."/>
            <person name="Sharma A."/>
            <person name="Min X."/>
            <person name="Zheng Y."/>
            <person name="Lee H."/>
            <person name="Gurtowski J."/>
            <person name="Sedlazeck F.J."/>
            <person name="Harkess A."/>
            <person name="McKain M.R."/>
            <person name="Liao Z."/>
            <person name="Fang J."/>
            <person name="Liu J."/>
            <person name="Zhang X."/>
            <person name="Zhang Q."/>
            <person name="Hu W."/>
            <person name="Qin Y."/>
            <person name="Wang K."/>
            <person name="Chen L.Y."/>
            <person name="Shirley N."/>
            <person name="Lin Y.R."/>
            <person name="Liu L.Y."/>
            <person name="Hernandez A.G."/>
            <person name="Wright C.L."/>
            <person name="Bulone V."/>
            <person name="Tuskan G.A."/>
            <person name="Heath K."/>
            <person name="Zee F."/>
            <person name="Moore P.H."/>
            <person name="Sunkar R."/>
            <person name="Leebens-Mack J.H."/>
            <person name="Mockler T."/>
            <person name="Bennetzen J.L."/>
            <person name="Freeling M."/>
            <person name="Sankoff D."/>
            <person name="Paterson A.H."/>
            <person name="Zhu X."/>
            <person name="Yang X."/>
            <person name="Smith J.A."/>
            <person name="Cushman J.C."/>
            <person name="Paull R.E."/>
            <person name="Yu Q."/>
        </authorList>
    </citation>
    <scope>NUCLEOTIDE SEQUENCE [LARGE SCALE GENOMIC DNA]</scope>
    <source>
        <strain evidence="3">cv. F153</strain>
    </source>
</reference>
<dbReference type="RefSeq" id="XP_020093986.1">
    <property type="nucleotide sequence ID" value="XM_020238397.1"/>
</dbReference>
<evidence type="ECO:0000313" key="4">
    <source>
        <dbReference type="RefSeq" id="XP_020093986.1"/>
    </source>
</evidence>
<name>A0A6P5FCL4_ANACO</name>
<feature type="domain" description="DNA-repair protein Xrcc1 N-terminal" evidence="2">
    <location>
        <begin position="15"/>
        <end position="81"/>
    </location>
</feature>
<dbReference type="OrthoDB" id="1739806at2759"/>
<dbReference type="PANTHER" id="PTHR35833">
    <property type="entry name" value="GALACTOSE-BINDING DOMAIN-LIKE, ARMADILLO-TYPE FOLD PROTEIN-RELATED"/>
    <property type="match status" value="1"/>
</dbReference>
<dbReference type="PANTHER" id="PTHR35833:SF1">
    <property type="entry name" value="GALACTOSE-BINDING DOMAIN-CONTAINING PROTEIN"/>
    <property type="match status" value="1"/>
</dbReference>
<protein>
    <submittedName>
        <fullName evidence="4">Uncharacterized protein LOC109714019 isoform X1</fullName>
    </submittedName>
</protein>
<proteinExistence type="predicted"/>
<feature type="compositionally biased region" description="Basic and acidic residues" evidence="1">
    <location>
        <begin position="2003"/>
        <end position="2014"/>
    </location>
</feature>
<keyword evidence="3" id="KW-1185">Reference proteome</keyword>
<evidence type="ECO:0000313" key="3">
    <source>
        <dbReference type="Proteomes" id="UP000515123"/>
    </source>
</evidence>